<comment type="caution">
    <text evidence="1">The sequence shown here is derived from an EMBL/GenBank/DDBJ whole genome shotgun (WGS) entry which is preliminary data.</text>
</comment>
<dbReference type="AlphaFoldDB" id="A0A7J8INW7"/>
<accession>A0A7J8INW7</accession>
<evidence type="ECO:0000313" key="2">
    <source>
        <dbReference type="Proteomes" id="UP000593571"/>
    </source>
</evidence>
<organism evidence="1 2">
    <name type="scientific">Rousettus aegyptiacus</name>
    <name type="common">Egyptian fruit bat</name>
    <name type="synonym">Pteropus aegyptiacus</name>
    <dbReference type="NCBI Taxonomy" id="9407"/>
    <lineage>
        <taxon>Eukaryota</taxon>
        <taxon>Metazoa</taxon>
        <taxon>Chordata</taxon>
        <taxon>Craniata</taxon>
        <taxon>Vertebrata</taxon>
        <taxon>Euteleostomi</taxon>
        <taxon>Mammalia</taxon>
        <taxon>Eutheria</taxon>
        <taxon>Laurasiatheria</taxon>
        <taxon>Chiroptera</taxon>
        <taxon>Yinpterochiroptera</taxon>
        <taxon>Pteropodoidea</taxon>
        <taxon>Pteropodidae</taxon>
        <taxon>Rousettinae</taxon>
        <taxon>Rousettus</taxon>
    </lineage>
</organism>
<proteinExistence type="predicted"/>
<keyword evidence="2" id="KW-1185">Reference proteome</keyword>
<dbReference type="EMBL" id="JACASE010000003">
    <property type="protein sequence ID" value="KAF6485582.1"/>
    <property type="molecule type" value="Genomic_DNA"/>
</dbReference>
<evidence type="ECO:0000313" key="1">
    <source>
        <dbReference type="EMBL" id="KAF6485582.1"/>
    </source>
</evidence>
<gene>
    <name evidence="1" type="ORF">HJG63_010732</name>
</gene>
<reference evidence="1 2" key="1">
    <citation type="journal article" date="2020" name="Nature">
        <title>Six reference-quality genomes reveal evolution of bat adaptations.</title>
        <authorList>
            <person name="Jebb D."/>
            <person name="Huang Z."/>
            <person name="Pippel M."/>
            <person name="Hughes G.M."/>
            <person name="Lavrichenko K."/>
            <person name="Devanna P."/>
            <person name="Winkler S."/>
            <person name="Jermiin L.S."/>
            <person name="Skirmuntt E.C."/>
            <person name="Katzourakis A."/>
            <person name="Burkitt-Gray L."/>
            <person name="Ray D.A."/>
            <person name="Sullivan K.A.M."/>
            <person name="Roscito J.G."/>
            <person name="Kirilenko B.M."/>
            <person name="Davalos L.M."/>
            <person name="Corthals A.P."/>
            <person name="Power M.L."/>
            <person name="Jones G."/>
            <person name="Ransome R.D."/>
            <person name="Dechmann D.K.N."/>
            <person name="Locatelli A.G."/>
            <person name="Puechmaille S.J."/>
            <person name="Fedrigo O."/>
            <person name="Jarvis E.D."/>
            <person name="Hiller M."/>
            <person name="Vernes S.C."/>
            <person name="Myers E.W."/>
            <person name="Teeling E.C."/>
        </authorList>
    </citation>
    <scope>NUCLEOTIDE SEQUENCE [LARGE SCALE GENOMIC DNA]</scope>
    <source>
        <strain evidence="1">MRouAeg1</strain>
        <tissue evidence="1">Muscle</tissue>
    </source>
</reference>
<dbReference type="Proteomes" id="UP000593571">
    <property type="component" value="Unassembled WGS sequence"/>
</dbReference>
<protein>
    <submittedName>
        <fullName evidence="1">Uncharacterized protein</fullName>
    </submittedName>
</protein>
<sequence>MKGALSINFSSKPSHVTPGLPVVPTHCMLHITDYIDLIQQISCTCNDHLPKLSSHSDLSPHLVLQACISQNNRSQAPIHSIHTSYLVDNPPTSDSKYQHWHQTFSLPHLLREQIPQNTTKDIQYMIICMNKGKKKRKD</sequence>
<name>A0A7J8INW7_ROUAE</name>